<keyword evidence="3" id="KW-1185">Reference proteome</keyword>
<dbReference type="AlphaFoldDB" id="A0AA38UKQ9"/>
<organism evidence="2 3">
    <name type="scientific">Lentinula raphanica</name>
    <dbReference type="NCBI Taxonomy" id="153919"/>
    <lineage>
        <taxon>Eukaryota</taxon>
        <taxon>Fungi</taxon>
        <taxon>Dikarya</taxon>
        <taxon>Basidiomycota</taxon>
        <taxon>Agaricomycotina</taxon>
        <taxon>Agaricomycetes</taxon>
        <taxon>Agaricomycetidae</taxon>
        <taxon>Agaricales</taxon>
        <taxon>Marasmiineae</taxon>
        <taxon>Omphalotaceae</taxon>
        <taxon>Lentinula</taxon>
    </lineage>
</organism>
<evidence type="ECO:0000313" key="2">
    <source>
        <dbReference type="EMBL" id="KAJ3845337.1"/>
    </source>
</evidence>
<comment type="caution">
    <text evidence="2">The sequence shown here is derived from an EMBL/GenBank/DDBJ whole genome shotgun (WGS) entry which is preliminary data.</text>
</comment>
<feature type="domain" description="Fungal-type protein kinase" evidence="1">
    <location>
        <begin position="187"/>
        <end position="660"/>
    </location>
</feature>
<evidence type="ECO:0000259" key="1">
    <source>
        <dbReference type="Pfam" id="PF17667"/>
    </source>
</evidence>
<feature type="non-terminal residue" evidence="2">
    <location>
        <position position="763"/>
    </location>
</feature>
<sequence length="763" mass="86570">MSFASVSDHKSSSRHTSETEFWEDSRDEIRFKLQGNVWPFTADQLAKVLSAKTRDRDPSPLAPGDVDSLDNYNIHIDKFGSDIKVACQEFVSQSPEVLLSSAGDDYRGIVELMNMGIGMCLAQLPKDREVFYRNLKFCVWDNALEGLESCTPHGAGIVGVGDLMPDQVFWSLPDEGGSQMAIPLEVNNDWRELVLQAGTNAYCLFGASPLRQFALLVGYNHKEHALRFLVFHRGSCTASVSSDLDKVAGQEGFIRSLFSIFTWRTRADAGFTAWCNNVQVCLPSLQTEARNIAPFIVDIDRVLHQTFCVRGRSSRVFCLKVISESQKRPGPTQSLGLRRSPSRIPENIGTAAAKEVPNMTRSLEVDQHRSDTTRNSSIGVVLVPNSVNPARASGHKLEDTNLLIHCPSLKLNSLERSDFNNAVMKLCWTPDRGPEYGPIESDFLQRDCSNMFRVPKHLYSFQAYHDIGSPTTNHLFLSPPSDDLEQYRWHVLGKPIIEEPHRRSLLGHIMSYTGHSLLNASARDFPSLIRAILHALIGYYDMCQKNHQHCDLSIDNVLMVDESITTQPFRIENPNPIQQEILNLCKTFGPISDQCYGFVIDGDMAVYWDTYFKDEDVGTKTGTSEFMSDSDWLFNQMLKNHLHSPLDDFASLYFVTQWACVFRELPLEERSQCEDFVRVWRTDLAGDVRQRGFVTLQINHEKLRANQYGEFLVQAQPFLKQWYSLIENLRNEFQDPPPEGWNAGIFRRIIDEVLSSFLKVVID</sequence>
<evidence type="ECO:0000313" key="3">
    <source>
        <dbReference type="Proteomes" id="UP001163846"/>
    </source>
</evidence>
<accession>A0AA38UKQ9</accession>
<proteinExistence type="predicted"/>
<reference evidence="2" key="1">
    <citation type="submission" date="2022-08" db="EMBL/GenBank/DDBJ databases">
        <authorList>
            <consortium name="DOE Joint Genome Institute"/>
            <person name="Min B."/>
            <person name="Riley R."/>
            <person name="Sierra-Patev S."/>
            <person name="Naranjo-Ortiz M."/>
            <person name="Looney B."/>
            <person name="Konkel Z."/>
            <person name="Slot J.C."/>
            <person name="Sakamoto Y."/>
            <person name="Steenwyk J.L."/>
            <person name="Rokas A."/>
            <person name="Carro J."/>
            <person name="Camarero S."/>
            <person name="Ferreira P."/>
            <person name="Molpeceres G."/>
            <person name="Ruiz-Duenas F.J."/>
            <person name="Serrano A."/>
            <person name="Henrissat B."/>
            <person name="Drula E."/>
            <person name="Hughes K.W."/>
            <person name="Mata J.L."/>
            <person name="Ishikawa N.K."/>
            <person name="Vargas-Isla R."/>
            <person name="Ushijima S."/>
            <person name="Smith C.A."/>
            <person name="Ahrendt S."/>
            <person name="Andreopoulos W."/>
            <person name="He G."/>
            <person name="Labutti K."/>
            <person name="Lipzen A."/>
            <person name="Ng V."/>
            <person name="Sandor L."/>
            <person name="Barry K."/>
            <person name="Martinez A.T."/>
            <person name="Xiao Y."/>
            <person name="Gibbons J.G."/>
            <person name="Terashima K."/>
            <person name="Hibbett D.S."/>
            <person name="Grigoriev I.V."/>
        </authorList>
    </citation>
    <scope>NUCLEOTIDE SEQUENCE</scope>
    <source>
        <strain evidence="2">TFB9207</strain>
    </source>
</reference>
<gene>
    <name evidence="2" type="ORF">F5878DRAFT_550688</name>
</gene>
<name>A0AA38UKQ9_9AGAR</name>
<dbReference type="Proteomes" id="UP001163846">
    <property type="component" value="Unassembled WGS sequence"/>
</dbReference>
<dbReference type="Pfam" id="PF17667">
    <property type="entry name" value="Pkinase_fungal"/>
    <property type="match status" value="1"/>
</dbReference>
<dbReference type="InterPro" id="IPR040976">
    <property type="entry name" value="Pkinase_fungal"/>
</dbReference>
<dbReference type="EMBL" id="MU805938">
    <property type="protein sequence ID" value="KAJ3845337.1"/>
    <property type="molecule type" value="Genomic_DNA"/>
</dbReference>
<protein>
    <recommendedName>
        <fullName evidence="1">Fungal-type protein kinase domain-containing protein</fullName>
    </recommendedName>
</protein>